<gene>
    <name evidence="1" type="ORF">VitviT2T_008612</name>
</gene>
<proteinExistence type="predicted"/>
<dbReference type="PANTHER" id="PTHR43120">
    <property type="entry name" value="GLUTAMYL-TRNA REDUCTASE 1, CHLOROPLASTIC"/>
    <property type="match status" value="1"/>
</dbReference>
<organism evidence="1 2">
    <name type="scientific">Vitis vinifera</name>
    <name type="common">Grape</name>
    <dbReference type="NCBI Taxonomy" id="29760"/>
    <lineage>
        <taxon>Eukaryota</taxon>
        <taxon>Viridiplantae</taxon>
        <taxon>Streptophyta</taxon>
        <taxon>Embryophyta</taxon>
        <taxon>Tracheophyta</taxon>
        <taxon>Spermatophyta</taxon>
        <taxon>Magnoliopsida</taxon>
        <taxon>eudicotyledons</taxon>
        <taxon>Gunneridae</taxon>
        <taxon>Pentapetalae</taxon>
        <taxon>rosids</taxon>
        <taxon>Vitales</taxon>
        <taxon>Vitaceae</taxon>
        <taxon>Viteae</taxon>
        <taxon>Vitis</taxon>
    </lineage>
</organism>
<evidence type="ECO:0000313" key="2">
    <source>
        <dbReference type="Proteomes" id="UP001227230"/>
    </source>
</evidence>
<sequence>MMHFLALGGGGGGGVISGLFKHAITVGKELVRAEANTAAGKVSVSSAGVELALMKLLESSHATARMLVMGAGKNGGTRDQTLGSKRVHKDDRCESKSCLSLRKQFPNVAVELSPEPAAVLAHNLLTRIEEFNMHSTEVNAHVKALRTLSKKNLGQN</sequence>
<accession>A0ABY9C2Y7</accession>
<name>A0ABY9C2Y7_VITVI</name>
<dbReference type="EMBL" id="CP126653">
    <property type="protein sequence ID" value="WJZ89389.1"/>
    <property type="molecule type" value="Genomic_DNA"/>
</dbReference>
<reference evidence="1 2" key="1">
    <citation type="journal article" date="2023" name="Hortic Res">
        <title>The complete reference genome for grapevine (Vitis vinifera L.) genetics and breeding.</title>
        <authorList>
            <person name="Shi X."/>
            <person name="Cao S."/>
            <person name="Wang X."/>
            <person name="Huang S."/>
            <person name="Wang Y."/>
            <person name="Liu Z."/>
            <person name="Liu W."/>
            <person name="Leng X."/>
            <person name="Peng Y."/>
            <person name="Wang N."/>
            <person name="Wang Y."/>
            <person name="Ma Z."/>
            <person name="Xu X."/>
            <person name="Zhang F."/>
            <person name="Xue H."/>
            <person name="Zhong H."/>
            <person name="Wang Y."/>
            <person name="Zhang K."/>
            <person name="Velt A."/>
            <person name="Avia K."/>
            <person name="Holtgrawe D."/>
            <person name="Grimplet J."/>
            <person name="Matus J.T."/>
            <person name="Ware D."/>
            <person name="Wu X."/>
            <person name="Wang H."/>
            <person name="Liu C."/>
            <person name="Fang Y."/>
            <person name="Rustenholz C."/>
            <person name="Cheng Z."/>
            <person name="Xiao H."/>
            <person name="Zhou Y."/>
        </authorList>
    </citation>
    <scope>NUCLEOTIDE SEQUENCE [LARGE SCALE GENOMIC DNA]</scope>
    <source>
        <strain evidence="2">cv. Pinot noir / PN40024</strain>
        <tissue evidence="1">Leaf</tissue>
    </source>
</reference>
<evidence type="ECO:0000313" key="1">
    <source>
        <dbReference type="EMBL" id="WJZ89389.1"/>
    </source>
</evidence>
<keyword evidence="2" id="KW-1185">Reference proteome</keyword>
<protein>
    <submittedName>
        <fullName evidence="1">Uncharacterized protein</fullName>
    </submittedName>
</protein>
<dbReference type="Proteomes" id="UP001227230">
    <property type="component" value="Chromosome 6"/>
</dbReference>
<dbReference type="PANTHER" id="PTHR43120:SF1">
    <property type="entry name" value="GLUTAMYL-TRNA REDUCTASE 1, CHLOROPLASTIC"/>
    <property type="match status" value="1"/>
</dbReference>